<dbReference type="Ensembl" id="ENSCSAVT00000010848.1">
    <property type="protein sequence ID" value="ENSCSAVP00000010718.1"/>
    <property type="gene ID" value="ENSCSAVG00000006285.1"/>
</dbReference>
<dbReference type="AlphaFoldDB" id="H2YZF6"/>
<evidence type="ECO:0000313" key="1">
    <source>
        <dbReference type="Ensembl" id="ENSCSAVP00000010718.1"/>
    </source>
</evidence>
<protein>
    <submittedName>
        <fullName evidence="1">Uncharacterized protein</fullName>
    </submittedName>
</protein>
<reference evidence="1" key="3">
    <citation type="submission" date="2025-09" db="UniProtKB">
        <authorList>
            <consortium name="Ensembl"/>
        </authorList>
    </citation>
    <scope>IDENTIFICATION</scope>
</reference>
<dbReference type="HOGENOM" id="CLU_912020_0_0_1"/>
<evidence type="ECO:0000313" key="2">
    <source>
        <dbReference type="Proteomes" id="UP000007875"/>
    </source>
</evidence>
<dbReference type="InParanoid" id="H2YZF6"/>
<proteinExistence type="predicted"/>
<sequence length="305" mass="34467">MSRNCNIDQLDSNETLKIKLASQPHALTSNRLSNIKLPKHKTSKESEKTILKQVANFKPKRKSLEINKSMEQVTKVSPKQPERQELQVNNLALNNSNEKKCAILAVTSHSQEKSFKPNTTCGTKSKVLTKVTEVANNRHENKENSSLYDQDAPNTLGTLANTDVSSKHSLGFMYGYRNASLHCLLHLATKLLSSCKSDNEQEKQTVGKSRDLWVLSLDNCQKRRRQNNQWLSERNKQNGVEVEDKNVNLSTKSSQQIPVDTLPSLSTCSTSFLLNEESMRAFFSMEHAVTPIKTPWNSYADRMDS</sequence>
<keyword evidence="2" id="KW-1185">Reference proteome</keyword>
<dbReference type="Proteomes" id="UP000007875">
    <property type="component" value="Unassembled WGS sequence"/>
</dbReference>
<dbReference type="GeneTree" id="ENSGT00530000067374"/>
<organism evidence="1 2">
    <name type="scientific">Ciona savignyi</name>
    <name type="common">Pacific transparent sea squirt</name>
    <dbReference type="NCBI Taxonomy" id="51511"/>
    <lineage>
        <taxon>Eukaryota</taxon>
        <taxon>Metazoa</taxon>
        <taxon>Chordata</taxon>
        <taxon>Tunicata</taxon>
        <taxon>Ascidiacea</taxon>
        <taxon>Phlebobranchia</taxon>
        <taxon>Cionidae</taxon>
        <taxon>Ciona</taxon>
    </lineage>
</organism>
<reference evidence="2" key="1">
    <citation type="submission" date="2003-08" db="EMBL/GenBank/DDBJ databases">
        <authorList>
            <person name="Birren B."/>
            <person name="Nusbaum C."/>
            <person name="Abebe A."/>
            <person name="Abouelleil A."/>
            <person name="Adekoya E."/>
            <person name="Ait-zahra M."/>
            <person name="Allen N."/>
            <person name="Allen T."/>
            <person name="An P."/>
            <person name="Anderson M."/>
            <person name="Anderson S."/>
            <person name="Arachchi H."/>
            <person name="Armbruster J."/>
            <person name="Bachantsang P."/>
            <person name="Baldwin J."/>
            <person name="Barry A."/>
            <person name="Bayul T."/>
            <person name="Blitshsteyn B."/>
            <person name="Bloom T."/>
            <person name="Blye J."/>
            <person name="Boguslavskiy L."/>
            <person name="Borowsky M."/>
            <person name="Boukhgalter B."/>
            <person name="Brunache A."/>
            <person name="Butler J."/>
            <person name="Calixte N."/>
            <person name="Calvo S."/>
            <person name="Camarata J."/>
            <person name="Campo K."/>
            <person name="Chang J."/>
            <person name="Cheshatsang Y."/>
            <person name="Citroen M."/>
            <person name="Collymore A."/>
            <person name="Considine T."/>
            <person name="Cook A."/>
            <person name="Cooke P."/>
            <person name="Corum B."/>
            <person name="Cuomo C."/>
            <person name="David R."/>
            <person name="Dawoe T."/>
            <person name="Degray S."/>
            <person name="Dodge S."/>
            <person name="Dooley K."/>
            <person name="Dorje P."/>
            <person name="Dorjee K."/>
            <person name="Dorris L."/>
            <person name="Duffey N."/>
            <person name="Dupes A."/>
            <person name="Elkins T."/>
            <person name="Engels R."/>
            <person name="Erickson J."/>
            <person name="Farina A."/>
            <person name="Faro S."/>
            <person name="Ferreira P."/>
            <person name="Fischer H."/>
            <person name="Fitzgerald M."/>
            <person name="Foley K."/>
            <person name="Gage D."/>
            <person name="Galagan J."/>
            <person name="Gearin G."/>
            <person name="Gnerre S."/>
            <person name="Gnirke A."/>
            <person name="Goyette A."/>
            <person name="Graham J."/>
            <person name="Grandbois E."/>
            <person name="Gyaltsen K."/>
            <person name="Hafez N."/>
            <person name="Hagopian D."/>
            <person name="Hagos B."/>
            <person name="Hall J."/>
            <person name="Hatcher B."/>
            <person name="Heller A."/>
            <person name="Higgins H."/>
            <person name="Honan T."/>
            <person name="Horn A."/>
            <person name="Houde N."/>
            <person name="Hughes L."/>
            <person name="Hulme W."/>
            <person name="Husby E."/>
            <person name="Iliev I."/>
            <person name="Jaffe D."/>
            <person name="Jones C."/>
            <person name="Kamal M."/>
            <person name="Kamat A."/>
            <person name="Kamvysselis M."/>
            <person name="Karlsson E."/>
            <person name="Kells C."/>
            <person name="Kieu A."/>
            <person name="Kisner P."/>
            <person name="Kodira C."/>
            <person name="Kulbokas E."/>
            <person name="Labutti K."/>
            <person name="Lama D."/>
            <person name="Landers T."/>
            <person name="Leger J."/>
            <person name="Levine S."/>
            <person name="Lewis D."/>
            <person name="Lewis T."/>
            <person name="Lindblad-toh K."/>
            <person name="Liu X."/>
            <person name="Lokyitsang T."/>
            <person name="Lokyitsang Y."/>
            <person name="Lucien O."/>
            <person name="Lui A."/>
            <person name="Ma L.J."/>
            <person name="Mabbitt R."/>
            <person name="Macdonald J."/>
            <person name="Maclean C."/>
            <person name="Major J."/>
            <person name="Manning J."/>
            <person name="Marabella R."/>
            <person name="Maru K."/>
            <person name="Matthews C."/>
            <person name="Mauceli E."/>
            <person name="Mccarthy M."/>
            <person name="Mcdonough S."/>
            <person name="Mcghee T."/>
            <person name="Meldrim J."/>
            <person name="Meneus L."/>
            <person name="Mesirov J."/>
            <person name="Mihalev A."/>
            <person name="Mihova T."/>
            <person name="Mikkelsen T."/>
            <person name="Mlenga V."/>
            <person name="Moru K."/>
            <person name="Mozes J."/>
            <person name="Mulrain L."/>
            <person name="Munson G."/>
            <person name="Naylor J."/>
            <person name="Newes C."/>
            <person name="Nguyen C."/>
            <person name="Nguyen N."/>
            <person name="Nguyen T."/>
            <person name="Nicol R."/>
            <person name="Nielsen C."/>
            <person name="Nizzari M."/>
            <person name="Norbu C."/>
            <person name="Norbu N."/>
            <person name="O'donnell P."/>
            <person name="Okoawo O."/>
            <person name="O'leary S."/>
            <person name="Omotosho B."/>
            <person name="O'neill K."/>
            <person name="Osman S."/>
            <person name="Parker S."/>
            <person name="Perrin D."/>
            <person name="Phunkhang P."/>
            <person name="Piqani B."/>
            <person name="Purcell S."/>
            <person name="Rachupka T."/>
            <person name="Ramasamy U."/>
            <person name="Rameau R."/>
            <person name="Ray V."/>
            <person name="Raymond C."/>
            <person name="Retta R."/>
            <person name="Richardson S."/>
            <person name="Rise C."/>
            <person name="Rodriguez J."/>
            <person name="Rogers J."/>
            <person name="Rogov P."/>
            <person name="Rutman M."/>
            <person name="Schupbach R."/>
            <person name="Seaman C."/>
            <person name="Settipalli S."/>
            <person name="Sharpe T."/>
            <person name="Sheridan J."/>
            <person name="Sherpa N."/>
            <person name="Shi J."/>
            <person name="Smirnov S."/>
            <person name="Smith C."/>
            <person name="Sougnez C."/>
            <person name="Spencer B."/>
            <person name="Stalker J."/>
            <person name="Stange-thomann N."/>
            <person name="Stavropoulos S."/>
            <person name="Stetson K."/>
            <person name="Stone C."/>
            <person name="Stone S."/>
            <person name="Stubbs M."/>
            <person name="Talamas J."/>
            <person name="Tchuinga P."/>
            <person name="Tenzing P."/>
            <person name="Tesfaye S."/>
            <person name="Theodore J."/>
            <person name="Thoulutsang Y."/>
            <person name="Topham K."/>
            <person name="Towey S."/>
            <person name="Tsamla T."/>
            <person name="Tsomo N."/>
            <person name="Vallee D."/>
            <person name="Vassiliev H."/>
            <person name="Venkataraman V."/>
            <person name="Vinson J."/>
            <person name="Vo A."/>
            <person name="Wade C."/>
            <person name="Wang S."/>
            <person name="Wangchuk T."/>
            <person name="Wangdi T."/>
            <person name="Whittaker C."/>
            <person name="Wilkinson J."/>
            <person name="Wu Y."/>
            <person name="Wyman D."/>
            <person name="Yadav S."/>
            <person name="Yang S."/>
            <person name="Yang X."/>
            <person name="Yeager S."/>
            <person name="Yee E."/>
            <person name="Young G."/>
            <person name="Zainoun J."/>
            <person name="Zembeck L."/>
            <person name="Zimmer A."/>
            <person name="Zody M."/>
            <person name="Lander E."/>
        </authorList>
    </citation>
    <scope>NUCLEOTIDE SEQUENCE [LARGE SCALE GENOMIC DNA]</scope>
</reference>
<reference evidence="1" key="2">
    <citation type="submission" date="2025-08" db="UniProtKB">
        <authorList>
            <consortium name="Ensembl"/>
        </authorList>
    </citation>
    <scope>IDENTIFICATION</scope>
</reference>
<name>H2YZF6_CIOSA</name>
<accession>H2YZF6</accession>